<accession>A0A9Q0MUI9</accession>
<evidence type="ECO:0000313" key="1">
    <source>
        <dbReference type="EMBL" id="KAJ6638181.1"/>
    </source>
</evidence>
<gene>
    <name evidence="1" type="ORF">Bhyg_10914</name>
</gene>
<comment type="caution">
    <text evidence="1">The sequence shown here is derived from an EMBL/GenBank/DDBJ whole genome shotgun (WGS) entry which is preliminary data.</text>
</comment>
<organism evidence="1 2">
    <name type="scientific">Pseudolycoriella hygida</name>
    <dbReference type="NCBI Taxonomy" id="35572"/>
    <lineage>
        <taxon>Eukaryota</taxon>
        <taxon>Metazoa</taxon>
        <taxon>Ecdysozoa</taxon>
        <taxon>Arthropoda</taxon>
        <taxon>Hexapoda</taxon>
        <taxon>Insecta</taxon>
        <taxon>Pterygota</taxon>
        <taxon>Neoptera</taxon>
        <taxon>Endopterygota</taxon>
        <taxon>Diptera</taxon>
        <taxon>Nematocera</taxon>
        <taxon>Sciaroidea</taxon>
        <taxon>Sciaridae</taxon>
        <taxon>Pseudolycoriella</taxon>
    </lineage>
</organism>
<dbReference type="AlphaFoldDB" id="A0A9Q0MUI9"/>
<proteinExistence type="predicted"/>
<dbReference type="EMBL" id="WJQU01000003">
    <property type="protein sequence ID" value="KAJ6638181.1"/>
    <property type="molecule type" value="Genomic_DNA"/>
</dbReference>
<feature type="non-terminal residue" evidence="1">
    <location>
        <position position="48"/>
    </location>
</feature>
<evidence type="ECO:0000313" key="2">
    <source>
        <dbReference type="Proteomes" id="UP001151699"/>
    </source>
</evidence>
<reference evidence="1" key="1">
    <citation type="submission" date="2022-07" db="EMBL/GenBank/DDBJ databases">
        <authorList>
            <person name="Trinca V."/>
            <person name="Uliana J.V.C."/>
            <person name="Torres T.T."/>
            <person name="Ward R.J."/>
            <person name="Monesi N."/>
        </authorList>
    </citation>
    <scope>NUCLEOTIDE SEQUENCE</scope>
    <source>
        <strain evidence="1">HSMRA1968</strain>
        <tissue evidence="1">Whole embryos</tissue>
    </source>
</reference>
<name>A0A9Q0MUI9_9DIPT</name>
<dbReference type="Proteomes" id="UP001151699">
    <property type="component" value="Chromosome X"/>
</dbReference>
<keyword evidence="2" id="KW-1185">Reference proteome</keyword>
<protein>
    <submittedName>
        <fullName evidence="1">Uncharacterized protein</fullName>
    </submittedName>
</protein>
<sequence>YVTGYKCEVYVDENAFVVDKESNNYKQNERFIEFKKYALYHSQVEVPK</sequence>